<dbReference type="Proteomes" id="UP000319576">
    <property type="component" value="Chromosome"/>
</dbReference>
<gene>
    <name evidence="1" type="ORF">ETAA1_61390</name>
</gene>
<name>A0A517Y2Y5_9BACT</name>
<protein>
    <submittedName>
        <fullName evidence="1">Uncharacterized protein</fullName>
    </submittedName>
</protein>
<dbReference type="EMBL" id="CP036273">
    <property type="protein sequence ID" value="QDU24125.1"/>
    <property type="molecule type" value="Genomic_DNA"/>
</dbReference>
<keyword evidence="2" id="KW-1185">Reference proteome</keyword>
<dbReference type="KEGG" id="uli:ETAA1_61390"/>
<dbReference type="RefSeq" id="WP_202920517.1">
    <property type="nucleotide sequence ID" value="NZ_CP036273.1"/>
</dbReference>
<evidence type="ECO:0000313" key="2">
    <source>
        <dbReference type="Proteomes" id="UP000319576"/>
    </source>
</evidence>
<dbReference type="AlphaFoldDB" id="A0A517Y2Y5"/>
<proteinExistence type="predicted"/>
<organism evidence="1 2">
    <name type="scientific">Urbifossiella limnaea</name>
    <dbReference type="NCBI Taxonomy" id="2528023"/>
    <lineage>
        <taxon>Bacteria</taxon>
        <taxon>Pseudomonadati</taxon>
        <taxon>Planctomycetota</taxon>
        <taxon>Planctomycetia</taxon>
        <taxon>Gemmatales</taxon>
        <taxon>Gemmataceae</taxon>
        <taxon>Urbifossiella</taxon>
    </lineage>
</organism>
<accession>A0A517Y2Y5</accession>
<sequence>MPALPKPPDTFVEFITRFPDLGRAWEAARQAERAGPLDAKACRLVKLAVAIGGRSEGAVHSATGGVQVALRPNGFRTWAGR</sequence>
<reference evidence="1 2" key="1">
    <citation type="submission" date="2019-02" db="EMBL/GenBank/DDBJ databases">
        <title>Deep-cultivation of Planctomycetes and their phenomic and genomic characterization uncovers novel biology.</title>
        <authorList>
            <person name="Wiegand S."/>
            <person name="Jogler M."/>
            <person name="Boedeker C."/>
            <person name="Pinto D."/>
            <person name="Vollmers J."/>
            <person name="Rivas-Marin E."/>
            <person name="Kohn T."/>
            <person name="Peeters S.H."/>
            <person name="Heuer A."/>
            <person name="Rast P."/>
            <person name="Oberbeckmann S."/>
            <person name="Bunk B."/>
            <person name="Jeske O."/>
            <person name="Meyerdierks A."/>
            <person name="Storesund J.E."/>
            <person name="Kallscheuer N."/>
            <person name="Luecker S."/>
            <person name="Lage O.M."/>
            <person name="Pohl T."/>
            <person name="Merkel B.J."/>
            <person name="Hornburger P."/>
            <person name="Mueller R.-W."/>
            <person name="Bruemmer F."/>
            <person name="Labrenz M."/>
            <person name="Spormann A.M."/>
            <person name="Op den Camp H."/>
            <person name="Overmann J."/>
            <person name="Amann R."/>
            <person name="Jetten M.S.M."/>
            <person name="Mascher T."/>
            <person name="Medema M.H."/>
            <person name="Devos D.P."/>
            <person name="Kaster A.-K."/>
            <person name="Ovreas L."/>
            <person name="Rohde M."/>
            <person name="Galperin M.Y."/>
            <person name="Jogler C."/>
        </authorList>
    </citation>
    <scope>NUCLEOTIDE SEQUENCE [LARGE SCALE GENOMIC DNA]</scope>
    <source>
        <strain evidence="1 2">ETA_A1</strain>
    </source>
</reference>
<evidence type="ECO:0000313" key="1">
    <source>
        <dbReference type="EMBL" id="QDU24125.1"/>
    </source>
</evidence>